<keyword evidence="1" id="KW-1133">Transmembrane helix</keyword>
<organism evidence="2 3">
    <name type="scientific">Micromonospora craniellae</name>
    <dbReference type="NCBI Taxonomy" id="2294034"/>
    <lineage>
        <taxon>Bacteria</taxon>
        <taxon>Bacillati</taxon>
        <taxon>Actinomycetota</taxon>
        <taxon>Actinomycetes</taxon>
        <taxon>Micromonosporales</taxon>
        <taxon>Micromonosporaceae</taxon>
        <taxon>Micromonospora</taxon>
    </lineage>
</organism>
<keyword evidence="1" id="KW-0812">Transmembrane</keyword>
<dbReference type="RefSeq" id="WP_147333383.1">
    <property type="nucleotide sequence ID" value="NZ_CP061725.1"/>
</dbReference>
<gene>
    <name evidence="2" type="ORF">D0Q02_01495</name>
</gene>
<sequence length="199" mass="22405">MSAIAAAWFVLLTTAALVPVGVLLQYANWQHSRYRNRLWNLRDSLVDDLLSGDIEFSNGALVLLDVIETHIRNTRRHTFTDVGIAYRLLRGTEITPITGQLEAEDVRPADRDLLLSYFTEFRQVTFSYLKRSSLSGWLVSLGLRLSREPAPGRVASPRPISPELRQQVEQVELRGIPKLTPPAHAIRRGPILDNPLTVS</sequence>
<evidence type="ECO:0000313" key="3">
    <source>
        <dbReference type="Proteomes" id="UP000262621"/>
    </source>
</evidence>
<proteinExistence type="predicted"/>
<name>A0A372G591_9ACTN</name>
<dbReference type="Proteomes" id="UP000262621">
    <property type="component" value="Unassembled WGS sequence"/>
</dbReference>
<feature type="transmembrane region" description="Helical" evidence="1">
    <location>
        <begin position="6"/>
        <end position="27"/>
    </location>
</feature>
<keyword evidence="1" id="KW-0472">Membrane</keyword>
<dbReference type="EMBL" id="QVFU01000001">
    <property type="protein sequence ID" value="RFS48185.1"/>
    <property type="molecule type" value="Genomic_DNA"/>
</dbReference>
<comment type="caution">
    <text evidence="2">The sequence shown here is derived from an EMBL/GenBank/DDBJ whole genome shotgun (WGS) entry which is preliminary data.</text>
</comment>
<dbReference type="AlphaFoldDB" id="A0A372G591"/>
<dbReference type="OrthoDB" id="9782629at2"/>
<evidence type="ECO:0000313" key="2">
    <source>
        <dbReference type="EMBL" id="RFS48185.1"/>
    </source>
</evidence>
<keyword evidence="3" id="KW-1185">Reference proteome</keyword>
<reference evidence="2 3" key="1">
    <citation type="submission" date="2018-08" db="EMBL/GenBank/DDBJ databases">
        <title>Verrucosispora craniellae sp. nov., isolated from a marine sponge in the South China Sea.</title>
        <authorList>
            <person name="Li L."/>
            <person name="Lin H.W."/>
        </authorList>
    </citation>
    <scope>NUCLEOTIDE SEQUENCE [LARGE SCALE GENOMIC DNA]</scope>
    <source>
        <strain evidence="2 3">LHW63014</strain>
    </source>
</reference>
<evidence type="ECO:0000256" key="1">
    <source>
        <dbReference type="SAM" id="Phobius"/>
    </source>
</evidence>
<accession>A0A372G591</accession>
<protein>
    <submittedName>
        <fullName evidence="2">Uncharacterized protein</fullName>
    </submittedName>
</protein>